<dbReference type="SMART" id="SM00861">
    <property type="entry name" value="Transket_pyr"/>
    <property type="match status" value="1"/>
</dbReference>
<dbReference type="InterPro" id="IPR033248">
    <property type="entry name" value="Transketolase_C"/>
</dbReference>
<dbReference type="InterPro" id="IPR009014">
    <property type="entry name" value="Transketo_C/PFOR_II"/>
</dbReference>
<dbReference type="Pfam" id="PF02780">
    <property type="entry name" value="Transketolase_C"/>
    <property type="match status" value="1"/>
</dbReference>
<dbReference type="InterPro" id="IPR029061">
    <property type="entry name" value="THDP-binding"/>
</dbReference>
<dbReference type="Gene3D" id="3.40.50.970">
    <property type="match status" value="2"/>
</dbReference>
<dbReference type="EMBL" id="FQXE01000002">
    <property type="protein sequence ID" value="SHH13179.1"/>
    <property type="molecule type" value="Genomic_DNA"/>
</dbReference>
<evidence type="ECO:0000313" key="6">
    <source>
        <dbReference type="EMBL" id="SHH13179.1"/>
    </source>
</evidence>
<protein>
    <submittedName>
        <fullName evidence="6">2-oxoisovalerate dehydrogenase E1 component</fullName>
    </submittedName>
</protein>
<dbReference type="CDD" id="cd07036">
    <property type="entry name" value="TPP_PYR_E1-PDHc-beta_like"/>
    <property type="match status" value="1"/>
</dbReference>
<dbReference type="InterPro" id="IPR001017">
    <property type="entry name" value="DH_E1"/>
</dbReference>
<evidence type="ECO:0000256" key="3">
    <source>
        <dbReference type="ARBA" id="ARBA00023002"/>
    </source>
</evidence>
<dbReference type="Pfam" id="PF00676">
    <property type="entry name" value="E1_dh"/>
    <property type="match status" value="1"/>
</dbReference>
<evidence type="ECO:0000256" key="4">
    <source>
        <dbReference type="ARBA" id="ARBA00023052"/>
    </source>
</evidence>
<keyword evidence="7" id="KW-1185">Reference proteome</keyword>
<evidence type="ECO:0000313" key="7">
    <source>
        <dbReference type="Proteomes" id="UP000184226"/>
    </source>
</evidence>
<keyword evidence="3" id="KW-0560">Oxidoreductase</keyword>
<dbReference type="RefSeq" id="WP_073101917.1">
    <property type="nucleotide sequence ID" value="NZ_FQXE01000002.1"/>
</dbReference>
<dbReference type="GO" id="GO:0016624">
    <property type="term" value="F:oxidoreductase activity, acting on the aldehyde or oxo group of donors, disulfide as acceptor"/>
    <property type="evidence" value="ECO:0007669"/>
    <property type="project" value="InterPro"/>
</dbReference>
<dbReference type="PANTHER" id="PTHR43257">
    <property type="entry name" value="PYRUVATE DEHYDROGENASE E1 COMPONENT BETA SUBUNIT"/>
    <property type="match status" value="1"/>
</dbReference>
<evidence type="ECO:0000256" key="1">
    <source>
        <dbReference type="ARBA" id="ARBA00001964"/>
    </source>
</evidence>
<dbReference type="Gene3D" id="3.40.50.920">
    <property type="match status" value="1"/>
</dbReference>
<dbReference type="Pfam" id="PF02779">
    <property type="entry name" value="Transket_pyr"/>
    <property type="match status" value="1"/>
</dbReference>
<name>A0A1M5QHB9_9BURK</name>
<organism evidence="6 7">
    <name type="scientific">Pollutimonas bauzanensis</name>
    <dbReference type="NCBI Taxonomy" id="658167"/>
    <lineage>
        <taxon>Bacteria</taxon>
        <taxon>Pseudomonadati</taxon>
        <taxon>Pseudomonadota</taxon>
        <taxon>Betaproteobacteria</taxon>
        <taxon>Burkholderiales</taxon>
        <taxon>Alcaligenaceae</taxon>
        <taxon>Pollutimonas</taxon>
    </lineage>
</organism>
<dbReference type="AlphaFoldDB" id="A0A1M5QHB9"/>
<keyword evidence="4" id="KW-0786">Thiamine pyrophosphate</keyword>
<dbReference type="STRING" id="658167.SAMN04488135_102271"/>
<reference evidence="6 7" key="1">
    <citation type="submission" date="2016-11" db="EMBL/GenBank/DDBJ databases">
        <authorList>
            <person name="Jaros S."/>
            <person name="Januszkiewicz K."/>
            <person name="Wedrychowicz H."/>
        </authorList>
    </citation>
    <scope>NUCLEOTIDE SEQUENCE [LARGE SCALE GENOMIC DNA]</scope>
    <source>
        <strain evidence="6 7">CGMCC 1.10190</strain>
    </source>
</reference>
<dbReference type="CDD" id="cd02000">
    <property type="entry name" value="TPP_E1_PDC_ADC_BCADC"/>
    <property type="match status" value="1"/>
</dbReference>
<dbReference type="OrthoDB" id="9780894at2"/>
<dbReference type="PANTHER" id="PTHR43257:SF2">
    <property type="entry name" value="PYRUVATE DEHYDROGENASE E1 COMPONENT SUBUNIT BETA"/>
    <property type="match status" value="1"/>
</dbReference>
<comment type="cofactor">
    <cofactor evidence="1">
        <name>thiamine diphosphate</name>
        <dbReference type="ChEBI" id="CHEBI:58937"/>
    </cofactor>
</comment>
<dbReference type="SUPFAM" id="SSF52922">
    <property type="entry name" value="TK C-terminal domain-like"/>
    <property type="match status" value="1"/>
</dbReference>
<accession>A0A1M5QHB9</accession>
<feature type="domain" description="Transketolase-like pyrimidine-binding" evidence="5">
    <location>
        <begin position="399"/>
        <end position="575"/>
    </location>
</feature>
<dbReference type="Proteomes" id="UP000184226">
    <property type="component" value="Unassembled WGS sequence"/>
</dbReference>
<gene>
    <name evidence="6" type="ORF">SAMN04488135_102271</name>
</gene>
<evidence type="ECO:0000259" key="5">
    <source>
        <dbReference type="SMART" id="SM00861"/>
    </source>
</evidence>
<comment type="function">
    <text evidence="2">E1 component of the 2-oxoglutarate dehydrogenase (OGDH) complex which catalyzes the decarboxylation of 2-oxoglutarate, the first step in the conversion of 2-oxoglutarate to succinyl-CoA and CO(2).</text>
</comment>
<evidence type="ECO:0000256" key="2">
    <source>
        <dbReference type="ARBA" id="ARBA00003906"/>
    </source>
</evidence>
<proteinExistence type="predicted"/>
<dbReference type="InterPro" id="IPR005475">
    <property type="entry name" value="Transketolase-like_Pyr-bd"/>
</dbReference>
<sequence length="740" mass="81171">MPGINKLDYAEQWIELTSTPQDWKSLGRTELLRMLYYHHIIRTFEEAVLNLEKLGLVHGPAHSSIGQEGGAVGSAMLLNSADMITGSHRGHHQFLVKGMRHIDSPSYDPRTAPLPDAVQTFLYRTLAEILGLADGFCKGRGGSMHLRWPEAGAMGTNAIVGGGVPIANGLAWAQKRRNKGEVTFTYFGDGGMNIGAVPESMNLAALWSLPICFFVENNGYAVSTTLEEETRETRLSSRGGAYAIPAWRVDGMDPVAVRLASESAIEHMRAGKGPTIIEAVLYRYFHHGGSMPGSAFGYRKKDEEASWIAKDPLKRTAREMINLKCLTENENEAISRHCENAMRDVIARLVEGQGSKRRIRAELWPKPEFRDHGLRGDLSEFKDARFEEVETASGPTGDVKFIDAVARVMGRRMETDERIFCMGEDIHRLKGGTNGATKGLAERFPDRIVPTPIAEQGFVGLAGGVALDGSYRPVVELMYADFALVAADQLFNQIGKARHMFGGDSAMPLVLRTKCAIGTGYGSQHSMDPAGVYAMWPGWRIVAPSTPFDYVGLMNSALKCEDPVLVIEHTGLYSATGQGPLEDFDYCIELGKAKVVRKGSSFTVLAYLAMTPLALKMADEMELDAEIIDLRSLDRAGIDWATIGASIRKTNNVVMLEQGPLTASYGAMLTDEIQRRFFDYLDQPVQRIHGGESCPSVSRVLERAAFVGEEEIRAGFTRMMAGMGRPLPAAQPPVDKSITE</sequence>
<dbReference type="SUPFAM" id="SSF52518">
    <property type="entry name" value="Thiamin diphosphate-binding fold (THDP-binding)"/>
    <property type="match status" value="2"/>
</dbReference>